<keyword evidence="9" id="KW-1185">Reference proteome</keyword>
<dbReference type="Proteomes" id="UP000273643">
    <property type="component" value="Unassembled WGS sequence"/>
</dbReference>
<dbReference type="GO" id="GO:0015297">
    <property type="term" value="F:antiporter activity"/>
    <property type="evidence" value="ECO:0007669"/>
    <property type="project" value="InterPro"/>
</dbReference>
<evidence type="ECO:0000256" key="3">
    <source>
        <dbReference type="ARBA" id="ARBA00022475"/>
    </source>
</evidence>
<proteinExistence type="predicted"/>
<dbReference type="NCBIfam" id="TIGR00797">
    <property type="entry name" value="matE"/>
    <property type="match status" value="1"/>
</dbReference>
<feature type="transmembrane region" description="Helical" evidence="7">
    <location>
        <begin position="137"/>
        <end position="158"/>
    </location>
</feature>
<keyword evidence="2" id="KW-0813">Transport</keyword>
<evidence type="ECO:0000256" key="5">
    <source>
        <dbReference type="ARBA" id="ARBA00022989"/>
    </source>
</evidence>
<comment type="caution">
    <text evidence="8">The sequence shown here is derived from an EMBL/GenBank/DDBJ whole genome shotgun (WGS) entry which is preliminary data.</text>
</comment>
<dbReference type="InterPro" id="IPR048279">
    <property type="entry name" value="MdtK-like"/>
</dbReference>
<dbReference type="InterPro" id="IPR002528">
    <property type="entry name" value="MATE_fam"/>
</dbReference>
<sequence>MSRPLTATLTEGPVAGQLRTLAIPMVWGLLATMSFNVVDTFYVAQLGNQPLAAMSFTFPIVMIITSLGIGLGAGSSSAISRAIGEGDASYARRLATDAISLTFLVSASMCLLGWLLMDPLFSLLGATPDLLPLIRDYMSIWFISAPFLMVPMVCLSALRALGMSHIQGYLMSAAALFNAALDPLLIFGLWGFPALELQGAALATLITRLLTFLVAFYILAVRVRLLTYPWVAWQALMRSWKTIVHVGVPAMATNVIVPLASAVVTVMVARYGTDAVAGLGVAMRIEPLMLIVFYALSGVIGPFFGQNFGAGQHHRLNEAVKVLSLFCLGFGLLLAVFLWLFGGLLASLFSEHEEVLRVAAFYLAVVPFSYGAYGIVMSVNAAFNGLGRPMPAMALSAGRVAYVFLPLALLGQWIWGLEGIFMATALANCLVGLWAWEWLRRYVQQVRSEGGERALTPVEAGHDPR</sequence>
<dbReference type="EMBL" id="RJUK01000001">
    <property type="protein sequence ID" value="ROQ20856.1"/>
    <property type="molecule type" value="Genomic_DNA"/>
</dbReference>
<dbReference type="GO" id="GO:0042910">
    <property type="term" value="F:xenobiotic transmembrane transporter activity"/>
    <property type="evidence" value="ECO:0007669"/>
    <property type="project" value="InterPro"/>
</dbReference>
<accession>A0A3N1P801</accession>
<dbReference type="OrthoDB" id="9806302at2"/>
<dbReference type="InterPro" id="IPR052031">
    <property type="entry name" value="Membrane_Transporter-Flippase"/>
</dbReference>
<organism evidence="8 9">
    <name type="scientific">Marinimicrobium koreense</name>
    <dbReference type="NCBI Taxonomy" id="306545"/>
    <lineage>
        <taxon>Bacteria</taxon>
        <taxon>Pseudomonadati</taxon>
        <taxon>Pseudomonadota</taxon>
        <taxon>Gammaproteobacteria</taxon>
        <taxon>Cellvibrionales</taxon>
        <taxon>Cellvibrionaceae</taxon>
        <taxon>Marinimicrobium</taxon>
    </lineage>
</organism>
<feature type="transmembrane region" description="Helical" evidence="7">
    <location>
        <begin position="420"/>
        <end position="439"/>
    </location>
</feature>
<dbReference type="PANTHER" id="PTHR43549:SF3">
    <property type="entry name" value="MULTIDRUG RESISTANCE PROTEIN YPNP-RELATED"/>
    <property type="match status" value="1"/>
</dbReference>
<feature type="transmembrane region" description="Helical" evidence="7">
    <location>
        <begin position="395"/>
        <end position="414"/>
    </location>
</feature>
<dbReference type="PIRSF" id="PIRSF006603">
    <property type="entry name" value="DinF"/>
    <property type="match status" value="1"/>
</dbReference>
<evidence type="ECO:0000313" key="9">
    <source>
        <dbReference type="Proteomes" id="UP000273643"/>
    </source>
</evidence>
<evidence type="ECO:0000256" key="2">
    <source>
        <dbReference type="ARBA" id="ARBA00022448"/>
    </source>
</evidence>
<keyword evidence="4 7" id="KW-0812">Transmembrane</keyword>
<feature type="transmembrane region" description="Helical" evidence="7">
    <location>
        <begin position="288"/>
        <end position="310"/>
    </location>
</feature>
<evidence type="ECO:0000256" key="1">
    <source>
        <dbReference type="ARBA" id="ARBA00004429"/>
    </source>
</evidence>
<feature type="transmembrane region" description="Helical" evidence="7">
    <location>
        <begin position="21"/>
        <end position="44"/>
    </location>
</feature>
<dbReference type="Pfam" id="PF01554">
    <property type="entry name" value="MatE"/>
    <property type="match status" value="2"/>
</dbReference>
<feature type="transmembrane region" description="Helical" evidence="7">
    <location>
        <begin position="94"/>
        <end position="117"/>
    </location>
</feature>
<dbReference type="PANTHER" id="PTHR43549">
    <property type="entry name" value="MULTIDRUG RESISTANCE PROTEIN YPNP-RELATED"/>
    <property type="match status" value="1"/>
</dbReference>
<evidence type="ECO:0000256" key="6">
    <source>
        <dbReference type="ARBA" id="ARBA00023136"/>
    </source>
</evidence>
<evidence type="ECO:0000256" key="7">
    <source>
        <dbReference type="SAM" id="Phobius"/>
    </source>
</evidence>
<comment type="subcellular location">
    <subcellularLocation>
        <location evidence="1">Cell inner membrane</location>
        <topology evidence="1">Multi-pass membrane protein</topology>
    </subcellularLocation>
</comment>
<keyword evidence="6 7" id="KW-0472">Membrane</keyword>
<feature type="transmembrane region" description="Helical" evidence="7">
    <location>
        <begin position="322"/>
        <end position="349"/>
    </location>
</feature>
<evidence type="ECO:0000256" key="4">
    <source>
        <dbReference type="ARBA" id="ARBA00022692"/>
    </source>
</evidence>
<keyword evidence="3" id="KW-1003">Cell membrane</keyword>
<feature type="transmembrane region" description="Helical" evidence="7">
    <location>
        <begin position="170"/>
        <end position="192"/>
    </location>
</feature>
<dbReference type="AlphaFoldDB" id="A0A3N1P801"/>
<name>A0A3N1P801_9GAMM</name>
<dbReference type="GO" id="GO:0005886">
    <property type="term" value="C:plasma membrane"/>
    <property type="evidence" value="ECO:0007669"/>
    <property type="project" value="UniProtKB-SubCell"/>
</dbReference>
<dbReference type="RefSeq" id="WP_123637945.1">
    <property type="nucleotide sequence ID" value="NZ_RJUK01000001.1"/>
</dbReference>
<evidence type="ECO:0000313" key="8">
    <source>
        <dbReference type="EMBL" id="ROQ20856.1"/>
    </source>
</evidence>
<keyword evidence="5 7" id="KW-1133">Transmembrane helix</keyword>
<feature type="transmembrane region" description="Helical" evidence="7">
    <location>
        <begin position="198"/>
        <end position="221"/>
    </location>
</feature>
<gene>
    <name evidence="8" type="ORF">EDC38_1474</name>
</gene>
<feature type="transmembrane region" description="Helical" evidence="7">
    <location>
        <begin position="361"/>
        <end position="383"/>
    </location>
</feature>
<protein>
    <submittedName>
        <fullName evidence="8">Putative MATE family efflux protein</fullName>
    </submittedName>
</protein>
<reference evidence="8 9" key="1">
    <citation type="submission" date="2018-11" db="EMBL/GenBank/DDBJ databases">
        <title>Genomic Encyclopedia of Type Strains, Phase IV (KMG-IV): sequencing the most valuable type-strain genomes for metagenomic binning, comparative biology and taxonomic classification.</title>
        <authorList>
            <person name="Goeker M."/>
        </authorList>
    </citation>
    <scope>NUCLEOTIDE SEQUENCE [LARGE SCALE GENOMIC DNA]</scope>
    <source>
        <strain evidence="8 9">DSM 16974</strain>
    </source>
</reference>
<feature type="transmembrane region" description="Helical" evidence="7">
    <location>
        <begin position="50"/>
        <end position="73"/>
    </location>
</feature>
<feature type="transmembrane region" description="Helical" evidence="7">
    <location>
        <begin position="242"/>
        <end position="268"/>
    </location>
</feature>